<name>A0AAD3D5I8_9STRA</name>
<comment type="caution">
    <text evidence="7">The sequence shown here is derived from an EMBL/GenBank/DDBJ whole genome shotgun (WGS) entry which is preliminary data.</text>
</comment>
<evidence type="ECO:0000259" key="6">
    <source>
        <dbReference type="SMART" id="SM00415"/>
    </source>
</evidence>
<evidence type="ECO:0000256" key="4">
    <source>
        <dbReference type="RuleBase" id="RU004020"/>
    </source>
</evidence>
<evidence type="ECO:0000256" key="5">
    <source>
        <dbReference type="SAM" id="MobiDB-lite"/>
    </source>
</evidence>
<accession>A0AAD3D5I8</accession>
<feature type="region of interest" description="Disordered" evidence="5">
    <location>
        <begin position="1"/>
        <end position="30"/>
    </location>
</feature>
<dbReference type="GO" id="GO:0003700">
    <property type="term" value="F:DNA-binding transcription factor activity"/>
    <property type="evidence" value="ECO:0007669"/>
    <property type="project" value="InterPro"/>
</dbReference>
<gene>
    <name evidence="7" type="ORF">CTEN210_13411</name>
</gene>
<dbReference type="EMBL" id="BLLK01000057">
    <property type="protein sequence ID" value="GFH56935.1"/>
    <property type="molecule type" value="Genomic_DNA"/>
</dbReference>
<protein>
    <recommendedName>
        <fullName evidence="6">HSF-type DNA-binding domain-containing protein</fullName>
    </recommendedName>
</protein>
<dbReference type="InterPro" id="IPR036390">
    <property type="entry name" value="WH_DNA-bd_sf"/>
</dbReference>
<dbReference type="InterPro" id="IPR000232">
    <property type="entry name" value="HSF_DNA-bd"/>
</dbReference>
<sequence length="306" mass="34815">MNPLTKHTSITQSEDTAPMHNQKQHSKRGGCKYPFPQRLFDLLEKADDVRELSIISWSPNGKYFRVHNRKAFEDLIQKKHFNQSKYASFRRQLNLWGFERIPDHEVQDPYLERSLYGGCFFHPLFQRHDRSLCCTMSRTVGRNGRKELSKNFVVSTGSSRSFGSTGRSDAHVHDELASPSSLSTIGNQPFFFNAISVSPPLSDGLDGLEPYSIHHDSIKSFINQDDTTTIDADTQLSLLNHSSPPQEEESHPIPLGEELLLDQPQQGYEQGKGDDSSSSTDEKEFQELITFLSANDDNIQKYLFES</sequence>
<feature type="region of interest" description="Disordered" evidence="5">
    <location>
        <begin position="239"/>
        <end position="284"/>
    </location>
</feature>
<comment type="subcellular location">
    <subcellularLocation>
        <location evidence="1">Nucleus</location>
    </subcellularLocation>
</comment>
<dbReference type="PANTHER" id="PTHR10015:SF206">
    <property type="entry name" value="HSF-TYPE DNA-BINDING DOMAIN-CONTAINING PROTEIN"/>
    <property type="match status" value="1"/>
</dbReference>
<dbReference type="Gene3D" id="1.10.10.10">
    <property type="entry name" value="Winged helix-like DNA-binding domain superfamily/Winged helix DNA-binding domain"/>
    <property type="match status" value="1"/>
</dbReference>
<comment type="similarity">
    <text evidence="4">Belongs to the HSF family.</text>
</comment>
<feature type="compositionally biased region" description="Polar residues" evidence="5">
    <location>
        <begin position="1"/>
        <end position="21"/>
    </location>
</feature>
<keyword evidence="8" id="KW-1185">Reference proteome</keyword>
<dbReference type="GO" id="GO:0043565">
    <property type="term" value="F:sequence-specific DNA binding"/>
    <property type="evidence" value="ECO:0007669"/>
    <property type="project" value="InterPro"/>
</dbReference>
<evidence type="ECO:0000256" key="3">
    <source>
        <dbReference type="ARBA" id="ARBA00023242"/>
    </source>
</evidence>
<dbReference type="AlphaFoldDB" id="A0AAD3D5I8"/>
<organism evidence="7 8">
    <name type="scientific">Chaetoceros tenuissimus</name>
    <dbReference type="NCBI Taxonomy" id="426638"/>
    <lineage>
        <taxon>Eukaryota</taxon>
        <taxon>Sar</taxon>
        <taxon>Stramenopiles</taxon>
        <taxon>Ochrophyta</taxon>
        <taxon>Bacillariophyta</taxon>
        <taxon>Coscinodiscophyceae</taxon>
        <taxon>Chaetocerotophycidae</taxon>
        <taxon>Chaetocerotales</taxon>
        <taxon>Chaetocerotaceae</taxon>
        <taxon>Chaetoceros</taxon>
    </lineage>
</organism>
<evidence type="ECO:0000313" key="7">
    <source>
        <dbReference type="EMBL" id="GFH56935.1"/>
    </source>
</evidence>
<dbReference type="Proteomes" id="UP001054902">
    <property type="component" value="Unassembled WGS sequence"/>
</dbReference>
<feature type="domain" description="HSF-type DNA-binding" evidence="6">
    <location>
        <begin position="34"/>
        <end position="139"/>
    </location>
</feature>
<evidence type="ECO:0000256" key="2">
    <source>
        <dbReference type="ARBA" id="ARBA00023125"/>
    </source>
</evidence>
<dbReference type="Pfam" id="PF00447">
    <property type="entry name" value="HSF_DNA-bind"/>
    <property type="match status" value="1"/>
</dbReference>
<dbReference type="PANTHER" id="PTHR10015">
    <property type="entry name" value="HEAT SHOCK TRANSCRIPTION FACTOR"/>
    <property type="match status" value="1"/>
</dbReference>
<feature type="compositionally biased region" description="Basic and acidic residues" evidence="5">
    <location>
        <begin position="271"/>
        <end position="284"/>
    </location>
</feature>
<proteinExistence type="inferred from homology"/>
<dbReference type="InterPro" id="IPR036388">
    <property type="entry name" value="WH-like_DNA-bd_sf"/>
</dbReference>
<dbReference type="SUPFAM" id="SSF46785">
    <property type="entry name" value="Winged helix' DNA-binding domain"/>
    <property type="match status" value="1"/>
</dbReference>
<keyword evidence="3" id="KW-0539">Nucleus</keyword>
<dbReference type="SMART" id="SM00415">
    <property type="entry name" value="HSF"/>
    <property type="match status" value="1"/>
</dbReference>
<dbReference type="GO" id="GO:0005634">
    <property type="term" value="C:nucleus"/>
    <property type="evidence" value="ECO:0007669"/>
    <property type="project" value="UniProtKB-SubCell"/>
</dbReference>
<keyword evidence="2" id="KW-0238">DNA-binding</keyword>
<reference evidence="7 8" key="1">
    <citation type="journal article" date="2021" name="Sci. Rep.">
        <title>The genome of the diatom Chaetoceros tenuissimus carries an ancient integrated fragment of an extant virus.</title>
        <authorList>
            <person name="Hongo Y."/>
            <person name="Kimura K."/>
            <person name="Takaki Y."/>
            <person name="Yoshida Y."/>
            <person name="Baba S."/>
            <person name="Kobayashi G."/>
            <person name="Nagasaki K."/>
            <person name="Hano T."/>
            <person name="Tomaru Y."/>
        </authorList>
    </citation>
    <scope>NUCLEOTIDE SEQUENCE [LARGE SCALE GENOMIC DNA]</scope>
    <source>
        <strain evidence="7 8">NIES-3715</strain>
    </source>
</reference>
<evidence type="ECO:0000256" key="1">
    <source>
        <dbReference type="ARBA" id="ARBA00004123"/>
    </source>
</evidence>
<evidence type="ECO:0000313" key="8">
    <source>
        <dbReference type="Proteomes" id="UP001054902"/>
    </source>
</evidence>